<evidence type="ECO:0000259" key="3">
    <source>
        <dbReference type="Pfam" id="PF02579"/>
    </source>
</evidence>
<dbReference type="Pfam" id="PF02579">
    <property type="entry name" value="Nitro_FeMo-Co"/>
    <property type="match status" value="1"/>
</dbReference>
<evidence type="ECO:0000256" key="2">
    <source>
        <dbReference type="ARBA" id="ARBA00023231"/>
    </source>
</evidence>
<dbReference type="CDD" id="cd00853">
    <property type="entry name" value="NifX"/>
    <property type="match status" value="1"/>
</dbReference>
<comment type="similarity">
    <text evidence="1">Belongs to the NifX/NifY family.</text>
</comment>
<dbReference type="EMBL" id="WNKT01000008">
    <property type="protein sequence ID" value="MTW20659.1"/>
    <property type="molecule type" value="Genomic_DNA"/>
</dbReference>
<dbReference type="AlphaFoldDB" id="A0A6N8ECP4"/>
<keyword evidence="2" id="KW-0535">Nitrogen fixation</keyword>
<dbReference type="InterPro" id="IPR036105">
    <property type="entry name" value="DiNase_FeMo-co_biosyn_sf"/>
</dbReference>
<dbReference type="PANTHER" id="PTHR33937:SF1">
    <property type="entry name" value="IRON-MOLIBDENUM COFACTOR PROCESSING PROTEIN"/>
    <property type="match status" value="1"/>
</dbReference>
<protein>
    <submittedName>
        <fullName evidence="4">Nitrogen fixation protein NifX</fullName>
    </submittedName>
</protein>
<keyword evidence="5" id="KW-1185">Reference proteome</keyword>
<dbReference type="OrthoDB" id="9797941at2"/>
<dbReference type="RefSeq" id="WP_155449246.1">
    <property type="nucleotide sequence ID" value="NZ_WNKT01000008.1"/>
</dbReference>
<name>A0A6N8ECP4_9GAMM</name>
<feature type="domain" description="Dinitrogenase iron-molybdenum cofactor biosynthesis" evidence="3">
    <location>
        <begin position="33"/>
        <end position="125"/>
    </location>
</feature>
<reference evidence="4 5" key="1">
    <citation type="submission" date="2019-11" db="EMBL/GenBank/DDBJ databases">
        <title>Whole-genome sequence of the anaerobic purple sulfur bacterium Allochromatium palmeri DSM 15591.</title>
        <authorList>
            <person name="Kyndt J.A."/>
            <person name="Meyer T.E."/>
        </authorList>
    </citation>
    <scope>NUCLEOTIDE SEQUENCE [LARGE SCALE GENOMIC DNA]</scope>
    <source>
        <strain evidence="4 5">DSM 15591</strain>
    </source>
</reference>
<dbReference type="SUPFAM" id="SSF53146">
    <property type="entry name" value="Nitrogenase accessory factor-like"/>
    <property type="match status" value="1"/>
</dbReference>
<comment type="caution">
    <text evidence="4">The sequence shown here is derived from an EMBL/GenBank/DDBJ whole genome shotgun (WGS) entry which is preliminary data.</text>
</comment>
<dbReference type="InterPro" id="IPR034169">
    <property type="entry name" value="NifX-like"/>
</dbReference>
<sequence>MPLQRRLRLLSDPSETKPMTTAIRVAFATSNLKEIDQHFGAAESFAIHTIDAETANLLEVVQFGPADMDGNEDKLEAKIAALDGCIAVYCQAIGASAVDRLRPYGIQPIKVAARTPLNQLIRALQSELRDGPSAWLARAIERQNPERANRFDLMEAEGWAE</sequence>
<evidence type="ECO:0000256" key="1">
    <source>
        <dbReference type="ARBA" id="ARBA00010285"/>
    </source>
</evidence>
<organism evidence="4 5">
    <name type="scientific">Allochromatium palmeri</name>
    <dbReference type="NCBI Taxonomy" id="231048"/>
    <lineage>
        <taxon>Bacteria</taxon>
        <taxon>Pseudomonadati</taxon>
        <taxon>Pseudomonadota</taxon>
        <taxon>Gammaproteobacteria</taxon>
        <taxon>Chromatiales</taxon>
        <taxon>Chromatiaceae</taxon>
        <taxon>Allochromatium</taxon>
    </lineage>
</organism>
<dbReference type="Proteomes" id="UP000434044">
    <property type="component" value="Unassembled WGS sequence"/>
</dbReference>
<evidence type="ECO:0000313" key="5">
    <source>
        <dbReference type="Proteomes" id="UP000434044"/>
    </source>
</evidence>
<evidence type="ECO:0000313" key="4">
    <source>
        <dbReference type="EMBL" id="MTW20659.1"/>
    </source>
</evidence>
<dbReference type="PANTHER" id="PTHR33937">
    <property type="entry name" value="IRON-MOLYBDENUM PROTEIN-RELATED-RELATED"/>
    <property type="match status" value="1"/>
</dbReference>
<accession>A0A6N8ECP4</accession>
<dbReference type="InterPro" id="IPR003731">
    <property type="entry name" value="Di-Nase_FeMo-co_biosynth"/>
</dbReference>
<dbReference type="Gene3D" id="3.30.420.130">
    <property type="entry name" value="Dinitrogenase iron-molybdenum cofactor biosynthesis domain"/>
    <property type="match status" value="1"/>
</dbReference>
<gene>
    <name evidence="4" type="ORF">GJ668_06055</name>
</gene>
<dbReference type="InterPro" id="IPR051840">
    <property type="entry name" value="NifX/NifY_domain"/>
</dbReference>
<proteinExistence type="inferred from homology"/>